<name>C6I008_9BACT</name>
<accession>C6I008</accession>
<gene>
    <name evidence="2" type="ORF">UBAL3_95450008</name>
</gene>
<keyword evidence="1" id="KW-1133">Transmembrane helix</keyword>
<organism evidence="2 3">
    <name type="scientific">Leptospirillum ferrodiazotrophum</name>
    <dbReference type="NCBI Taxonomy" id="412449"/>
    <lineage>
        <taxon>Bacteria</taxon>
        <taxon>Pseudomonadati</taxon>
        <taxon>Nitrospirota</taxon>
        <taxon>Nitrospiria</taxon>
        <taxon>Nitrospirales</taxon>
        <taxon>Nitrospiraceae</taxon>
        <taxon>Leptospirillum</taxon>
    </lineage>
</organism>
<dbReference type="EMBL" id="GG693884">
    <property type="protein sequence ID" value="EES51788.1"/>
    <property type="molecule type" value="Genomic_DNA"/>
</dbReference>
<keyword evidence="1" id="KW-0472">Membrane</keyword>
<evidence type="ECO:0000313" key="3">
    <source>
        <dbReference type="Proteomes" id="UP000009374"/>
    </source>
</evidence>
<keyword evidence="3" id="KW-1185">Reference proteome</keyword>
<reference evidence="2 3" key="1">
    <citation type="journal article" date="2009" name="Appl. Environ. Microbiol.">
        <title>Community genomic and proteomic analyses of chemoautotrophic iron-oxidizing "Leptospirillum rubarum" (Group II) and "Leptospirillum ferrodiazotrophum" (Group III) bacteria in acid mine drainage biofilms.</title>
        <authorList>
            <person name="Goltsman D.S."/>
            <person name="Denef V.J."/>
            <person name="Singer S.W."/>
            <person name="VerBerkmoes N.C."/>
            <person name="Lefsrud M."/>
            <person name="Mueller R.S."/>
            <person name="Dick G.J."/>
            <person name="Sun C.L."/>
            <person name="Wheeler K.E."/>
            <person name="Zemla A."/>
            <person name="Baker B.J."/>
            <person name="Hauser L."/>
            <person name="Land M."/>
            <person name="Shah M.B."/>
            <person name="Thelen M.P."/>
            <person name="Hettich R.L."/>
            <person name="Banfield J.F."/>
        </authorList>
    </citation>
    <scope>NUCLEOTIDE SEQUENCE [LARGE SCALE GENOMIC DNA]</scope>
</reference>
<feature type="transmembrane region" description="Helical" evidence="1">
    <location>
        <begin position="6"/>
        <end position="21"/>
    </location>
</feature>
<keyword evidence="1" id="KW-0812">Transmembrane</keyword>
<proteinExistence type="predicted"/>
<sequence>MRLINSVVLVIGYITIAYLLFERFHLGRHLQQYIH</sequence>
<evidence type="ECO:0000313" key="2">
    <source>
        <dbReference type="EMBL" id="EES51788.1"/>
    </source>
</evidence>
<protein>
    <submittedName>
        <fullName evidence="2">Uncharacterized protein</fullName>
    </submittedName>
</protein>
<dbReference type="Proteomes" id="UP000009374">
    <property type="component" value="Unassembled WGS sequence"/>
</dbReference>
<evidence type="ECO:0000256" key="1">
    <source>
        <dbReference type="SAM" id="Phobius"/>
    </source>
</evidence>
<dbReference type="AlphaFoldDB" id="C6I008"/>